<evidence type="ECO:0000256" key="2">
    <source>
        <dbReference type="ARBA" id="ARBA00023015"/>
    </source>
</evidence>
<evidence type="ECO:0000256" key="4">
    <source>
        <dbReference type="ARBA" id="ARBA00023163"/>
    </source>
</evidence>
<protein>
    <submittedName>
        <fullName evidence="6">DNA-binding transcriptional LysR family regulator</fullName>
    </submittedName>
</protein>
<evidence type="ECO:0000313" key="6">
    <source>
        <dbReference type="EMBL" id="MBB4246609.1"/>
    </source>
</evidence>
<keyword evidence="4" id="KW-0804">Transcription</keyword>
<dbReference type="AlphaFoldDB" id="A0A840GEG4"/>
<dbReference type="InterPro" id="IPR036390">
    <property type="entry name" value="WH_DNA-bd_sf"/>
</dbReference>
<dbReference type="Gene3D" id="1.10.10.10">
    <property type="entry name" value="Winged helix-like DNA-binding domain superfamily/Winged helix DNA-binding domain"/>
    <property type="match status" value="1"/>
</dbReference>
<keyword evidence="7" id="KW-1185">Reference proteome</keyword>
<sequence>MATDLNQLLVFAKVVEQGSFIGAARALALPRTTISRRIQELEERLGTRLLQRTTRRVSLTEAGAIYYEYCSRIAQEITDAEHAVGRVQEEPRGTLRVSAAFSFGMSILVPVVPEFMSRHPEIDLQLELRNDAVDLIGEGFDLAIRIGPLADSSAAVRLLGESRMALFASPAYLQQHGTPTTPEELAQHSALTLSRFCRHGRYFWPLGRGNETREVFLSARLVGNDPGVVSTAALAGLGIALLPAILVRRTIPDGALLPVLPEWEAPRVAFNAVYPSRRGLPPKVRVFIDFLVERLAGIPELYVKDASPLAATRAPARSPGL</sequence>
<dbReference type="RefSeq" id="WP_153114663.1">
    <property type="nucleotide sequence ID" value="NZ_JACIGE010000002.1"/>
</dbReference>
<dbReference type="Pfam" id="PF03466">
    <property type="entry name" value="LysR_substrate"/>
    <property type="match status" value="1"/>
</dbReference>
<dbReference type="PROSITE" id="PS50931">
    <property type="entry name" value="HTH_LYSR"/>
    <property type="match status" value="1"/>
</dbReference>
<dbReference type="GO" id="GO:0003700">
    <property type="term" value="F:DNA-binding transcription factor activity"/>
    <property type="evidence" value="ECO:0007669"/>
    <property type="project" value="InterPro"/>
</dbReference>
<dbReference type="InterPro" id="IPR000847">
    <property type="entry name" value="LysR_HTH_N"/>
</dbReference>
<dbReference type="Gene3D" id="3.40.190.290">
    <property type="match status" value="1"/>
</dbReference>
<dbReference type="GO" id="GO:0043565">
    <property type="term" value="F:sequence-specific DNA binding"/>
    <property type="evidence" value="ECO:0007669"/>
    <property type="project" value="TreeGrafter"/>
</dbReference>
<dbReference type="OrthoDB" id="9178040at2"/>
<dbReference type="FunFam" id="1.10.10.10:FF:000001">
    <property type="entry name" value="LysR family transcriptional regulator"/>
    <property type="match status" value="1"/>
</dbReference>
<dbReference type="SUPFAM" id="SSF46785">
    <property type="entry name" value="Winged helix' DNA-binding domain"/>
    <property type="match status" value="1"/>
</dbReference>
<evidence type="ECO:0000256" key="1">
    <source>
        <dbReference type="ARBA" id="ARBA00009437"/>
    </source>
</evidence>
<dbReference type="InterPro" id="IPR036388">
    <property type="entry name" value="WH-like_DNA-bd_sf"/>
</dbReference>
<feature type="domain" description="HTH lysR-type" evidence="5">
    <location>
        <begin position="3"/>
        <end position="60"/>
    </location>
</feature>
<gene>
    <name evidence="6" type="ORF">GGD90_000966</name>
</gene>
<dbReference type="GO" id="GO:0006351">
    <property type="term" value="P:DNA-templated transcription"/>
    <property type="evidence" value="ECO:0007669"/>
    <property type="project" value="TreeGrafter"/>
</dbReference>
<evidence type="ECO:0000313" key="7">
    <source>
        <dbReference type="Proteomes" id="UP000587070"/>
    </source>
</evidence>
<name>A0A840GEG4_RHOTE</name>
<dbReference type="CDD" id="cd08422">
    <property type="entry name" value="PBP2_CrgA_like"/>
    <property type="match status" value="1"/>
</dbReference>
<proteinExistence type="inferred from homology"/>
<dbReference type="PANTHER" id="PTHR30537:SF68">
    <property type="entry name" value="TRANSCRIPTIONAL REGULATOR-RELATED"/>
    <property type="match status" value="1"/>
</dbReference>
<dbReference type="PANTHER" id="PTHR30537">
    <property type="entry name" value="HTH-TYPE TRANSCRIPTIONAL REGULATOR"/>
    <property type="match status" value="1"/>
</dbReference>
<dbReference type="SUPFAM" id="SSF53850">
    <property type="entry name" value="Periplasmic binding protein-like II"/>
    <property type="match status" value="1"/>
</dbReference>
<reference evidence="6 7" key="1">
    <citation type="submission" date="2020-08" db="EMBL/GenBank/DDBJ databases">
        <title>Genome sequencing of Purple Non-Sulfur Bacteria from various extreme environments.</title>
        <authorList>
            <person name="Mayer M."/>
        </authorList>
    </citation>
    <scope>NUCLEOTIDE SEQUENCE [LARGE SCALE GENOMIC DNA]</scope>
    <source>
        <strain evidence="6 7">2761</strain>
    </source>
</reference>
<keyword evidence="2" id="KW-0805">Transcription regulation</keyword>
<accession>A0A840GEG4</accession>
<evidence type="ECO:0000259" key="5">
    <source>
        <dbReference type="PROSITE" id="PS50931"/>
    </source>
</evidence>
<dbReference type="InterPro" id="IPR005119">
    <property type="entry name" value="LysR_subst-bd"/>
</dbReference>
<dbReference type="Proteomes" id="UP000587070">
    <property type="component" value="Unassembled WGS sequence"/>
</dbReference>
<evidence type="ECO:0000256" key="3">
    <source>
        <dbReference type="ARBA" id="ARBA00023125"/>
    </source>
</evidence>
<organism evidence="6 7">
    <name type="scientific">Rhodocyclus tenuis</name>
    <name type="common">Rhodospirillum tenue</name>
    <dbReference type="NCBI Taxonomy" id="1066"/>
    <lineage>
        <taxon>Bacteria</taxon>
        <taxon>Pseudomonadati</taxon>
        <taxon>Pseudomonadota</taxon>
        <taxon>Betaproteobacteria</taxon>
        <taxon>Rhodocyclales</taxon>
        <taxon>Rhodocyclaceae</taxon>
        <taxon>Rhodocyclus</taxon>
    </lineage>
</organism>
<keyword evidence="3 6" id="KW-0238">DNA-binding</keyword>
<comment type="caution">
    <text evidence="6">The sequence shown here is derived from an EMBL/GenBank/DDBJ whole genome shotgun (WGS) entry which is preliminary data.</text>
</comment>
<dbReference type="FunFam" id="3.40.190.290:FF:000001">
    <property type="entry name" value="Transcriptional regulator, LysR family"/>
    <property type="match status" value="1"/>
</dbReference>
<dbReference type="EMBL" id="JACIGE010000002">
    <property type="protein sequence ID" value="MBB4246609.1"/>
    <property type="molecule type" value="Genomic_DNA"/>
</dbReference>
<comment type="similarity">
    <text evidence="1">Belongs to the LysR transcriptional regulatory family.</text>
</comment>
<dbReference type="InterPro" id="IPR058163">
    <property type="entry name" value="LysR-type_TF_proteobact-type"/>
</dbReference>
<dbReference type="Pfam" id="PF00126">
    <property type="entry name" value="HTH_1"/>
    <property type="match status" value="1"/>
</dbReference>